<keyword evidence="3 7" id="KW-0812">Transmembrane</keyword>
<dbReference type="FunFam" id="1.10.4160.10:FF:000001">
    <property type="entry name" value="Uracil permease, putative"/>
    <property type="match status" value="1"/>
</dbReference>
<dbReference type="InterPro" id="IPR045225">
    <property type="entry name" value="Uracil/uridine/allantoin_perm"/>
</dbReference>
<feature type="transmembrane region" description="Helical" evidence="7">
    <location>
        <begin position="318"/>
        <end position="339"/>
    </location>
</feature>
<feature type="transmembrane region" description="Helical" evidence="7">
    <location>
        <begin position="367"/>
        <end position="387"/>
    </location>
</feature>
<feature type="transmembrane region" description="Helical" evidence="7">
    <location>
        <begin position="408"/>
        <end position="426"/>
    </location>
</feature>
<feature type="compositionally biased region" description="Low complexity" evidence="6">
    <location>
        <begin position="630"/>
        <end position="643"/>
    </location>
</feature>
<dbReference type="Proteomes" id="UP000054304">
    <property type="component" value="Unassembled WGS sequence"/>
</dbReference>
<protein>
    <submittedName>
        <fullName evidence="8">LALA0S06e05644g1_1</fullName>
    </submittedName>
</protein>
<feature type="compositionally biased region" description="Basic and acidic residues" evidence="6">
    <location>
        <begin position="1"/>
        <end position="13"/>
    </location>
</feature>
<evidence type="ECO:0000256" key="5">
    <source>
        <dbReference type="ARBA" id="ARBA00023136"/>
    </source>
</evidence>
<evidence type="ECO:0000256" key="3">
    <source>
        <dbReference type="ARBA" id="ARBA00022692"/>
    </source>
</evidence>
<feature type="transmembrane region" description="Helical" evidence="7">
    <location>
        <begin position="113"/>
        <end position="133"/>
    </location>
</feature>
<evidence type="ECO:0000256" key="1">
    <source>
        <dbReference type="ARBA" id="ARBA00004141"/>
    </source>
</evidence>
<feature type="transmembrane region" description="Helical" evidence="7">
    <location>
        <begin position="523"/>
        <end position="544"/>
    </location>
</feature>
<dbReference type="RefSeq" id="XP_022629088.1">
    <property type="nucleotide sequence ID" value="XM_022771934.1"/>
</dbReference>
<gene>
    <name evidence="8" type="ORF">LALA0_S06e05644g</name>
</gene>
<feature type="transmembrane region" description="Helical" evidence="7">
    <location>
        <begin position="208"/>
        <end position="226"/>
    </location>
</feature>
<feature type="region of interest" description="Disordered" evidence="6">
    <location>
        <begin position="604"/>
        <end position="643"/>
    </location>
</feature>
<evidence type="ECO:0000256" key="4">
    <source>
        <dbReference type="ARBA" id="ARBA00022989"/>
    </source>
</evidence>
<reference evidence="8 9" key="1">
    <citation type="submission" date="2014-12" db="EMBL/GenBank/DDBJ databases">
        <authorList>
            <person name="Neuveglise Cecile"/>
        </authorList>
    </citation>
    <scope>NUCLEOTIDE SEQUENCE [LARGE SCALE GENOMIC DNA]</scope>
    <source>
        <strain evidence="8 9">CBS 12615</strain>
    </source>
</reference>
<dbReference type="Pfam" id="PF02133">
    <property type="entry name" value="Transp_cyt_pur"/>
    <property type="match status" value="1"/>
</dbReference>
<dbReference type="InterPro" id="IPR012681">
    <property type="entry name" value="NCS1"/>
</dbReference>
<dbReference type="HOGENOM" id="CLU_021555_2_2_1"/>
<accession>A0A0C7MYL4</accession>
<dbReference type="EMBL" id="LN736365">
    <property type="protein sequence ID" value="CEP62866.1"/>
    <property type="molecule type" value="Genomic_DNA"/>
</dbReference>
<dbReference type="AlphaFoldDB" id="A0A0C7MYL4"/>
<keyword evidence="4 7" id="KW-1133">Transmembrane helix</keyword>
<evidence type="ECO:0000256" key="2">
    <source>
        <dbReference type="ARBA" id="ARBA00008974"/>
    </source>
</evidence>
<evidence type="ECO:0000256" key="6">
    <source>
        <dbReference type="SAM" id="MobiDB-lite"/>
    </source>
</evidence>
<evidence type="ECO:0000313" key="8">
    <source>
        <dbReference type="EMBL" id="CEP62866.1"/>
    </source>
</evidence>
<dbReference type="InterPro" id="IPR001248">
    <property type="entry name" value="Pur-cyt_permease"/>
</dbReference>
<feature type="compositionally biased region" description="Basic and acidic residues" evidence="6">
    <location>
        <begin position="606"/>
        <end position="620"/>
    </location>
</feature>
<keyword evidence="9" id="KW-1185">Reference proteome</keyword>
<comment type="similarity">
    <text evidence="2">Belongs to the purine-cytosine permease (2.A.39) family.</text>
</comment>
<organism evidence="8 9">
    <name type="scientific">Lachancea lanzarotensis</name>
    <dbReference type="NCBI Taxonomy" id="1245769"/>
    <lineage>
        <taxon>Eukaryota</taxon>
        <taxon>Fungi</taxon>
        <taxon>Dikarya</taxon>
        <taxon>Ascomycota</taxon>
        <taxon>Saccharomycotina</taxon>
        <taxon>Saccharomycetes</taxon>
        <taxon>Saccharomycetales</taxon>
        <taxon>Saccharomycetaceae</taxon>
        <taxon>Lachancea</taxon>
    </lineage>
</organism>
<dbReference type="OrthoDB" id="2018619at2759"/>
<proteinExistence type="inferred from homology"/>
<feature type="transmembrane region" description="Helical" evidence="7">
    <location>
        <begin position="278"/>
        <end position="297"/>
    </location>
</feature>
<dbReference type="NCBIfam" id="TIGR00800">
    <property type="entry name" value="ncs1"/>
    <property type="match status" value="1"/>
</dbReference>
<dbReference type="PANTHER" id="PTHR30618:SF2">
    <property type="entry name" value="ALLANTOIN PERMEASE-RELATED"/>
    <property type="match status" value="1"/>
</dbReference>
<evidence type="ECO:0000256" key="7">
    <source>
        <dbReference type="SAM" id="Phobius"/>
    </source>
</evidence>
<dbReference type="GO" id="GO:0005886">
    <property type="term" value="C:plasma membrane"/>
    <property type="evidence" value="ECO:0007669"/>
    <property type="project" value="TreeGrafter"/>
</dbReference>
<dbReference type="GO" id="GO:0015205">
    <property type="term" value="F:nucleobase transmembrane transporter activity"/>
    <property type="evidence" value="ECO:0007669"/>
    <property type="project" value="TreeGrafter"/>
</dbReference>
<dbReference type="CDD" id="cd11482">
    <property type="entry name" value="SLC-NCS1sbd_NRT1-like"/>
    <property type="match status" value="1"/>
</dbReference>
<comment type="subcellular location">
    <subcellularLocation>
        <location evidence="1">Membrane</location>
        <topology evidence="1">Multi-pass membrane protein</topology>
    </subcellularLocation>
</comment>
<dbReference type="Gene3D" id="1.10.4160.10">
    <property type="entry name" value="Hydantoin permease"/>
    <property type="match status" value="1"/>
</dbReference>
<feature type="transmembrane region" description="Helical" evidence="7">
    <location>
        <begin position="438"/>
        <end position="457"/>
    </location>
</feature>
<dbReference type="GeneID" id="34686348"/>
<evidence type="ECO:0000313" key="9">
    <source>
        <dbReference type="Proteomes" id="UP000054304"/>
    </source>
</evidence>
<feature type="transmembrane region" description="Helical" evidence="7">
    <location>
        <begin position="233"/>
        <end position="254"/>
    </location>
</feature>
<dbReference type="PANTHER" id="PTHR30618">
    <property type="entry name" value="NCS1 FAMILY PURINE/PYRIMIDINE TRANSPORTER"/>
    <property type="match status" value="1"/>
</dbReference>
<name>A0A0C7MYL4_9SACH</name>
<sequence length="643" mass="72114">MSSQEKHLVKENVKNTNSDDESSGIGQVGHLEASKTPFWRRLLSALEIEQDGRNASIKETFLYNHDLKPVESDRRLWSWFNFVYFWIADCFNINTWQVAATGLQLGLSWWETWITVWIGYSVVAVFVVSVARIGSVYHISFPITARASFGIFFSLWPVLNRVVMAIVWYSVQTWIALSPVSLMLKSIFGNDLPNRIPDHIGSPNATTYEFMCFFIFWVFQLPFIYVHPHQIRHLFTVKAALVPFAAFGFLIWSLKKSHGHIALESLVEGPPLSSSERGWAWVQSILACIGNFATLIVNAPDFSRFSKTKLSATYSQAFSIPFFFSITSLIGVIVTSSAYKVYQVNYWSPVDVLGRFLGDGFTKGERAGVFLISFVFAISQLGTNISANSLSAGTDMTALLPKFISIRRGGFICAALALCICPWNLLSSSSKFTMALSAYSIFLSCIAAVMVADYYVVRRGKLELQHLYCADKNISQYMYGNRFGINWRALVAYLAGIVPNMPGFVGAVGNNIHVPMGAIKLYYLNYLVGFFVSFLIYVALNYFFPVPGAPVANILGKSEWMESFQDVEFFREERDTFHAENGLHAISSRIGEDEEDPALAFTIRSRSPEIPKQTRGEHKPTGATYTNWKGSSGTTTNSNESSR</sequence>
<feature type="region of interest" description="Disordered" evidence="6">
    <location>
        <begin position="1"/>
        <end position="27"/>
    </location>
</feature>
<keyword evidence="5 7" id="KW-0472">Membrane</keyword>